<reference evidence="5 6" key="1">
    <citation type="journal article" date="2019" name="Nat. Plants">
        <title>Stout camphor tree genome fills gaps in understanding of flowering plant genome evolution.</title>
        <authorList>
            <person name="Chaw S.M."/>
            <person name="Liu Y.C."/>
            <person name="Wu Y.W."/>
            <person name="Wang H.Y."/>
            <person name="Lin C.I."/>
            <person name="Wu C.S."/>
            <person name="Ke H.M."/>
            <person name="Chang L.Y."/>
            <person name="Hsu C.Y."/>
            <person name="Yang H.T."/>
            <person name="Sudianto E."/>
            <person name="Hsu M.H."/>
            <person name="Wu K.P."/>
            <person name="Wang L.N."/>
            <person name="Leebens-Mack J.H."/>
            <person name="Tsai I.J."/>
        </authorList>
    </citation>
    <scope>NUCLEOTIDE SEQUENCE [LARGE SCALE GENOMIC DNA]</scope>
    <source>
        <strain evidence="6">cv. Chaw 1501</strain>
        <tissue evidence="5">Young leaves</tissue>
    </source>
</reference>
<dbReference type="PANTHER" id="PTHR38940:SF4">
    <property type="entry name" value="OS01G0775100 PROTEIN"/>
    <property type="match status" value="1"/>
</dbReference>
<comment type="caution">
    <text evidence="5">The sequence shown here is derived from an EMBL/GenBank/DDBJ whole genome shotgun (WGS) entry which is preliminary data.</text>
</comment>
<dbReference type="Pfam" id="PF03126">
    <property type="entry name" value="Plus-3"/>
    <property type="match status" value="1"/>
</dbReference>
<dbReference type="SMART" id="SM00343">
    <property type="entry name" value="ZnF_C2HC"/>
    <property type="match status" value="2"/>
</dbReference>
<keyword evidence="1" id="KW-0479">Metal-binding</keyword>
<dbReference type="Proteomes" id="UP000283530">
    <property type="component" value="Unassembled WGS sequence"/>
</dbReference>
<dbReference type="InterPro" id="IPR004343">
    <property type="entry name" value="Plus-3_dom"/>
</dbReference>
<proteinExistence type="predicted"/>
<dbReference type="PROSITE" id="PS50158">
    <property type="entry name" value="ZF_CCHC"/>
    <property type="match status" value="1"/>
</dbReference>
<keyword evidence="1" id="KW-0862">Zinc</keyword>
<dbReference type="InterPro" id="IPR036128">
    <property type="entry name" value="Plus3-like_sf"/>
</dbReference>
<gene>
    <name evidence="5" type="ORF">CKAN_00960500</name>
</gene>
<accession>A0A443NR01</accession>
<dbReference type="AlphaFoldDB" id="A0A443NR01"/>
<dbReference type="SMART" id="SM00719">
    <property type="entry name" value="Plus3"/>
    <property type="match status" value="1"/>
</dbReference>
<dbReference type="SUPFAM" id="SSF159042">
    <property type="entry name" value="Plus3-like"/>
    <property type="match status" value="1"/>
</dbReference>
<name>A0A443NR01_9MAGN</name>
<dbReference type="InterPro" id="IPR001878">
    <property type="entry name" value="Znf_CCHC"/>
</dbReference>
<dbReference type="EMBL" id="QPKB01000003">
    <property type="protein sequence ID" value="RWR80944.1"/>
    <property type="molecule type" value="Genomic_DNA"/>
</dbReference>
<evidence type="ECO:0000313" key="6">
    <source>
        <dbReference type="Proteomes" id="UP000283530"/>
    </source>
</evidence>
<keyword evidence="1" id="KW-0863">Zinc-finger</keyword>
<evidence type="ECO:0000259" key="4">
    <source>
        <dbReference type="PROSITE" id="PS51360"/>
    </source>
</evidence>
<evidence type="ECO:0000259" key="3">
    <source>
        <dbReference type="PROSITE" id="PS50158"/>
    </source>
</evidence>
<dbReference type="PANTHER" id="PTHR38940">
    <property type="entry name" value="PLUS3 DOMAIN-CONTAINING PROTEIN"/>
    <property type="match status" value="1"/>
</dbReference>
<evidence type="ECO:0000256" key="2">
    <source>
        <dbReference type="SAM" id="MobiDB-lite"/>
    </source>
</evidence>
<dbReference type="Gene3D" id="3.90.70.200">
    <property type="entry name" value="Plus-3 domain"/>
    <property type="match status" value="1"/>
</dbReference>
<organism evidence="5 6">
    <name type="scientific">Cinnamomum micranthum f. kanehirae</name>
    <dbReference type="NCBI Taxonomy" id="337451"/>
    <lineage>
        <taxon>Eukaryota</taxon>
        <taxon>Viridiplantae</taxon>
        <taxon>Streptophyta</taxon>
        <taxon>Embryophyta</taxon>
        <taxon>Tracheophyta</taxon>
        <taxon>Spermatophyta</taxon>
        <taxon>Magnoliopsida</taxon>
        <taxon>Magnoliidae</taxon>
        <taxon>Laurales</taxon>
        <taxon>Lauraceae</taxon>
        <taxon>Cinnamomum</taxon>
    </lineage>
</organism>
<sequence length="1164" mass="128804">MKHTRMDGTALDSISMSTCPVEQFIPQNENADDDNEKPIAAIEHTLHSVEQCTQRGLNIDPDAGANAGSRAEIEFATNNPLSELVWSPRDSRSTYLAPNLDDQNSNQETLIRSHESTKDKLPPSQAKTWLLGDLEPLTTMNVSAVDVNHDEDDRSPEKEMGICSPRDTQINVDFRKDGMVTAAALPEKASLPVLENRNYAAVLSVKPEDVKVDLLQIEPQWGDSAKETGFVPFEKSGEINSGNVQRASFADTLVSEASAVKQHYHSGSSMSISSSLDRKNAEPDLVFEENNRNKTGKNPESIGIPCIDKLESTAENDVEPSKMERMFCSQYSPDKSEAVGGSACAEAGVIVVYHVEGEGNKSPAENPWVSSMDYKAAPIEASPNNSKIEGKERAVSDTEVDRINSKGKDDSHESVESCNSRELFSKGKRAWSFERPLVTGSKRIKKQHNETHHSASSVGQDSSFMNWISNMVRRFPKLYKDGQPSWAITARPYRRNGSHDSPSTSLEKNQEDPRFGRTSFQNVLQTLHCPRIQLENKKNVDLNDQEGPKGSKVEVANKILFDASPCGEPDKKTVKFPNFIPILNERPQVSACPSIKPTIASASDAILSEKRERNFGENKRSCSIACGLETGVIHSSEYSLRDDSGSLPEGKGIRQIVSVDPNTSSDLVTNKSKPLGSLWITRFSPNVSGPVSNTMKFNQETSAAIEQFTNCNSLFPQSQNAVFSVEEPNSLEVSHEPSAEDHMNARSRNIKHHSVSSPISRGFKRMNIRSNQKLKSKLSTVLPYQGFKNSDATFSCFARRLDAVRNISPLKAVDSAVHADTLCYFCGIRGHTLKDCSWIIDSELKDLLKTLNLYDGADKTSCLCIKCFELSHWAIACPNASVKKQINTHGNTSLAGNRTCDRIPHNPQNQTPLANQDRRNMLQSEIMDGKHQPVGAYNASHGESSKAKTELMVQTNVGSKLSSAMVLNGWVLDSKSVKKNLPRDDCHKGQPGKGTSKELLMMGKSTTSGFESGSKEKQITPFHDHVNRQIPDIPQGTFHAIRKLRLSRTDILKWSKPPISKSSLEGYFLRLRLGKWEEGLGGTGYRMARISGAFQGRPCMTCKLPISVDMGGLKCLVDCRYVSNHDFIEDELMAWWCATLKGDGRLPSEEDLSLKLTERKRYGF</sequence>
<feature type="domain" description="Plus3" evidence="4">
    <location>
        <begin position="1035"/>
        <end position="1164"/>
    </location>
</feature>
<feature type="domain" description="CCHC-type" evidence="3">
    <location>
        <begin position="823"/>
        <end position="836"/>
    </location>
</feature>
<feature type="region of interest" description="Disordered" evidence="2">
    <location>
        <begin position="928"/>
        <end position="949"/>
    </location>
</feature>
<dbReference type="Gene3D" id="4.10.60.10">
    <property type="entry name" value="Zinc finger, CCHC-type"/>
    <property type="match status" value="1"/>
</dbReference>
<evidence type="ECO:0000313" key="5">
    <source>
        <dbReference type="EMBL" id="RWR80944.1"/>
    </source>
</evidence>
<feature type="compositionally biased region" description="Basic and acidic residues" evidence="2">
    <location>
        <begin position="388"/>
        <end position="414"/>
    </location>
</feature>
<evidence type="ECO:0000256" key="1">
    <source>
        <dbReference type="PROSITE-ProRule" id="PRU00047"/>
    </source>
</evidence>
<protein>
    <submittedName>
        <fullName evidence="5">Zinc finger protein</fullName>
    </submittedName>
</protein>
<keyword evidence="6" id="KW-1185">Reference proteome</keyword>
<feature type="region of interest" description="Disordered" evidence="2">
    <location>
        <begin position="490"/>
        <end position="513"/>
    </location>
</feature>
<dbReference type="GO" id="GO:0003677">
    <property type="term" value="F:DNA binding"/>
    <property type="evidence" value="ECO:0007669"/>
    <property type="project" value="InterPro"/>
</dbReference>
<dbReference type="STRING" id="337451.A0A443NR01"/>
<feature type="region of interest" description="Disordered" evidence="2">
    <location>
        <begin position="380"/>
        <end position="414"/>
    </location>
</feature>
<dbReference type="GO" id="GO:0008270">
    <property type="term" value="F:zinc ion binding"/>
    <property type="evidence" value="ECO:0007669"/>
    <property type="project" value="UniProtKB-KW"/>
</dbReference>
<dbReference type="PROSITE" id="PS51360">
    <property type="entry name" value="PLUS3"/>
    <property type="match status" value="1"/>
</dbReference>
<dbReference type="OrthoDB" id="166375at2759"/>